<protein>
    <submittedName>
        <fullName evidence="2">Uncharacterized protein</fullName>
    </submittedName>
</protein>
<gene>
    <name evidence="2" type="ORF">KIN20_009140</name>
</gene>
<accession>A0AAD5M5V7</accession>
<reference evidence="2" key="1">
    <citation type="submission" date="2021-06" db="EMBL/GenBank/DDBJ databases">
        <title>Parelaphostrongylus tenuis whole genome reference sequence.</title>
        <authorList>
            <person name="Garwood T.J."/>
            <person name="Larsen P.A."/>
            <person name="Fountain-Jones N.M."/>
            <person name="Garbe J.R."/>
            <person name="Macchietto M.G."/>
            <person name="Kania S.A."/>
            <person name="Gerhold R.W."/>
            <person name="Richards J.E."/>
            <person name="Wolf T.M."/>
        </authorList>
    </citation>
    <scope>NUCLEOTIDE SEQUENCE</scope>
    <source>
        <strain evidence="2">MNPRO001-30</strain>
        <tissue evidence="2">Meninges</tissue>
    </source>
</reference>
<feature type="region of interest" description="Disordered" evidence="1">
    <location>
        <begin position="77"/>
        <end position="117"/>
    </location>
</feature>
<dbReference type="AlphaFoldDB" id="A0AAD5M5V7"/>
<evidence type="ECO:0000256" key="1">
    <source>
        <dbReference type="SAM" id="MobiDB-lite"/>
    </source>
</evidence>
<organism evidence="2 3">
    <name type="scientific">Parelaphostrongylus tenuis</name>
    <name type="common">Meningeal worm</name>
    <dbReference type="NCBI Taxonomy" id="148309"/>
    <lineage>
        <taxon>Eukaryota</taxon>
        <taxon>Metazoa</taxon>
        <taxon>Ecdysozoa</taxon>
        <taxon>Nematoda</taxon>
        <taxon>Chromadorea</taxon>
        <taxon>Rhabditida</taxon>
        <taxon>Rhabditina</taxon>
        <taxon>Rhabditomorpha</taxon>
        <taxon>Strongyloidea</taxon>
        <taxon>Metastrongylidae</taxon>
        <taxon>Parelaphostrongylus</taxon>
    </lineage>
</organism>
<feature type="compositionally biased region" description="Polar residues" evidence="1">
    <location>
        <begin position="77"/>
        <end position="103"/>
    </location>
</feature>
<proteinExistence type="predicted"/>
<dbReference type="Proteomes" id="UP001196413">
    <property type="component" value="Unassembled WGS sequence"/>
</dbReference>
<keyword evidence="3" id="KW-1185">Reference proteome</keyword>
<evidence type="ECO:0000313" key="3">
    <source>
        <dbReference type="Proteomes" id="UP001196413"/>
    </source>
</evidence>
<name>A0AAD5M5V7_PARTN</name>
<evidence type="ECO:0000313" key="2">
    <source>
        <dbReference type="EMBL" id="KAJ1352727.1"/>
    </source>
</evidence>
<comment type="caution">
    <text evidence="2">The sequence shown here is derived from an EMBL/GenBank/DDBJ whole genome shotgun (WGS) entry which is preliminary data.</text>
</comment>
<dbReference type="EMBL" id="JAHQIW010001532">
    <property type="protein sequence ID" value="KAJ1352727.1"/>
    <property type="molecule type" value="Genomic_DNA"/>
</dbReference>
<sequence>MHRPPSGKTIAKTLKHLGSDYRFRFLAEFRVGSTNLKDQLCSASLREVDLCQRLFSSSLGTGPSQFTVTCCLPERPSTPNVSVSTGQLESGDVTQTSLQSHPASRQREAACWQIDDE</sequence>